<dbReference type="InterPro" id="IPR003661">
    <property type="entry name" value="HisK_dim/P_dom"/>
</dbReference>
<dbReference type="PROSITE" id="PS50109">
    <property type="entry name" value="HIS_KIN"/>
    <property type="match status" value="1"/>
</dbReference>
<dbReference type="SUPFAM" id="SSF55785">
    <property type="entry name" value="PYP-like sensor domain (PAS domain)"/>
    <property type="match status" value="1"/>
</dbReference>
<feature type="domain" description="Histidine kinase" evidence="10">
    <location>
        <begin position="266"/>
        <end position="482"/>
    </location>
</feature>
<dbReference type="InterPro" id="IPR003594">
    <property type="entry name" value="HATPase_dom"/>
</dbReference>
<dbReference type="RefSeq" id="WP_184998382.1">
    <property type="nucleotide sequence ID" value="NZ_BOMK01000065.1"/>
</dbReference>
<dbReference type="EMBL" id="JACHNH010000001">
    <property type="protein sequence ID" value="MBB4767357.1"/>
    <property type="molecule type" value="Genomic_DNA"/>
</dbReference>
<protein>
    <recommendedName>
        <fullName evidence="3">histidine kinase</fullName>
        <ecNumber evidence="3">2.7.13.3</ecNumber>
    </recommendedName>
</protein>
<dbReference type="Gene3D" id="3.30.565.10">
    <property type="entry name" value="Histidine kinase-like ATPase, C-terminal domain"/>
    <property type="match status" value="1"/>
</dbReference>
<evidence type="ECO:0000256" key="5">
    <source>
        <dbReference type="ARBA" id="ARBA00022553"/>
    </source>
</evidence>
<dbReference type="InterPro" id="IPR036097">
    <property type="entry name" value="HisK_dim/P_sf"/>
</dbReference>
<dbReference type="CDD" id="cd00082">
    <property type="entry name" value="HisKA"/>
    <property type="match status" value="1"/>
</dbReference>
<evidence type="ECO:0000256" key="4">
    <source>
        <dbReference type="ARBA" id="ARBA00022475"/>
    </source>
</evidence>
<dbReference type="AlphaFoldDB" id="A0A7W7I6J5"/>
<evidence type="ECO:0000259" key="10">
    <source>
        <dbReference type="PROSITE" id="PS50109"/>
    </source>
</evidence>
<keyword evidence="9" id="KW-0843">Virulence</keyword>
<dbReference type="PRINTS" id="PR00344">
    <property type="entry name" value="BCTRLSENSOR"/>
</dbReference>
<evidence type="ECO:0000313" key="12">
    <source>
        <dbReference type="EMBL" id="MBB4767357.1"/>
    </source>
</evidence>
<keyword evidence="8" id="KW-0902">Two-component regulatory system</keyword>
<dbReference type="EC" id="2.7.13.3" evidence="3"/>
<dbReference type="InterPro" id="IPR035965">
    <property type="entry name" value="PAS-like_dom_sf"/>
</dbReference>
<gene>
    <name evidence="12" type="ORF">BJ971_007913</name>
</gene>
<dbReference type="Proteomes" id="UP000578112">
    <property type="component" value="Unassembled WGS sequence"/>
</dbReference>
<keyword evidence="4" id="KW-1003">Cell membrane</keyword>
<dbReference type="Pfam" id="PF00989">
    <property type="entry name" value="PAS"/>
    <property type="match status" value="1"/>
</dbReference>
<dbReference type="SUPFAM" id="SSF55874">
    <property type="entry name" value="ATPase domain of HSP90 chaperone/DNA topoisomerase II/histidine kinase"/>
    <property type="match status" value="1"/>
</dbReference>
<keyword evidence="5" id="KW-0597">Phosphoprotein</keyword>
<dbReference type="GO" id="GO:0006355">
    <property type="term" value="P:regulation of DNA-templated transcription"/>
    <property type="evidence" value="ECO:0007669"/>
    <property type="project" value="InterPro"/>
</dbReference>
<accession>A0A7W7I6J5</accession>
<dbReference type="InterPro" id="IPR000014">
    <property type="entry name" value="PAS"/>
</dbReference>
<name>A0A7W7I6J5_9ACTN</name>
<dbReference type="PROSITE" id="PS50112">
    <property type="entry name" value="PAS"/>
    <property type="match status" value="1"/>
</dbReference>
<evidence type="ECO:0000256" key="8">
    <source>
        <dbReference type="ARBA" id="ARBA00023012"/>
    </source>
</evidence>
<dbReference type="PANTHER" id="PTHR44936">
    <property type="entry name" value="SENSOR PROTEIN CREC"/>
    <property type="match status" value="1"/>
</dbReference>
<evidence type="ECO:0000256" key="7">
    <source>
        <dbReference type="ARBA" id="ARBA00022777"/>
    </source>
</evidence>
<dbReference type="SMART" id="SM00388">
    <property type="entry name" value="HisKA"/>
    <property type="match status" value="1"/>
</dbReference>
<comment type="subcellular location">
    <subcellularLocation>
        <location evidence="2">Cell membrane</location>
        <topology evidence="2">Multi-pass membrane protein</topology>
    </subcellularLocation>
</comment>
<evidence type="ECO:0000256" key="1">
    <source>
        <dbReference type="ARBA" id="ARBA00000085"/>
    </source>
</evidence>
<dbReference type="InterPro" id="IPR004358">
    <property type="entry name" value="Sig_transdc_His_kin-like_C"/>
</dbReference>
<evidence type="ECO:0000256" key="9">
    <source>
        <dbReference type="ARBA" id="ARBA00023026"/>
    </source>
</evidence>
<evidence type="ECO:0000256" key="2">
    <source>
        <dbReference type="ARBA" id="ARBA00004651"/>
    </source>
</evidence>
<sequence length="482" mass="51826">MPDRPDYAALTRGQIALLDRINSGEAGLAVLTQLVRLAQDVLGGRGAGFAEYSPGHGRVIAASGGCEHALGLRVERDDARLREGPRTLLVPITSLDEEFAGEIEGGDRILGTRCETGGLIVGFLYVSYSGDDPDPTTEHHAVLELLAANIGHMYGDQAGLPVHGDGPVVAALSDGLAIIDRHGVVQLWNPAAEQLTGRSAAEMLQRELHLPVPPPGQVLVHRLPSGRWLKVTAGDLPGTPAMRVVTFRDSTDQDRRHEDRDLFVAVTSHELRTPVTVIKGYADTLTNHWDSLGEDGRQEAVRVIGARAGELARLVDRLLSATSDDGEVGGSAAGPFDLVDGLRAAARNLPADLHRRLILDRLPAELPKAFGDRDSLATILTELATNADRYSAPDTEVEVTAAADDTTVTFRVADRGIGVKPEHVERAFERYWQGESADRGRNPGAGLGLYLVRRIVERQNGWVSLRPREGGGTVAEVRLPRA</sequence>
<dbReference type="GO" id="GO:0000155">
    <property type="term" value="F:phosphorelay sensor kinase activity"/>
    <property type="evidence" value="ECO:0007669"/>
    <property type="project" value="InterPro"/>
</dbReference>
<comment type="caution">
    <text evidence="12">The sequence shown here is derived from an EMBL/GenBank/DDBJ whole genome shotgun (WGS) entry which is preliminary data.</text>
</comment>
<keyword evidence="4" id="KW-0472">Membrane</keyword>
<organism evidence="12 13">
    <name type="scientific">Actinoplanes digitatis</name>
    <dbReference type="NCBI Taxonomy" id="1868"/>
    <lineage>
        <taxon>Bacteria</taxon>
        <taxon>Bacillati</taxon>
        <taxon>Actinomycetota</taxon>
        <taxon>Actinomycetes</taxon>
        <taxon>Micromonosporales</taxon>
        <taxon>Micromonosporaceae</taxon>
        <taxon>Actinoplanes</taxon>
    </lineage>
</organism>
<dbReference type="CDD" id="cd00130">
    <property type="entry name" value="PAS"/>
    <property type="match status" value="1"/>
</dbReference>
<dbReference type="SMART" id="SM00387">
    <property type="entry name" value="HATPase_c"/>
    <property type="match status" value="1"/>
</dbReference>
<dbReference type="InterPro" id="IPR013767">
    <property type="entry name" value="PAS_fold"/>
</dbReference>
<evidence type="ECO:0000259" key="11">
    <source>
        <dbReference type="PROSITE" id="PS50112"/>
    </source>
</evidence>
<dbReference type="SUPFAM" id="SSF47384">
    <property type="entry name" value="Homodimeric domain of signal transducing histidine kinase"/>
    <property type="match status" value="1"/>
</dbReference>
<dbReference type="PANTHER" id="PTHR44936:SF9">
    <property type="entry name" value="SENSOR PROTEIN CREC"/>
    <property type="match status" value="1"/>
</dbReference>
<evidence type="ECO:0000256" key="6">
    <source>
        <dbReference type="ARBA" id="ARBA00022679"/>
    </source>
</evidence>
<dbReference type="GO" id="GO:0005886">
    <property type="term" value="C:plasma membrane"/>
    <property type="evidence" value="ECO:0007669"/>
    <property type="project" value="UniProtKB-SubCell"/>
</dbReference>
<dbReference type="InterPro" id="IPR036890">
    <property type="entry name" value="HATPase_C_sf"/>
</dbReference>
<dbReference type="InterPro" id="IPR050980">
    <property type="entry name" value="2C_sensor_his_kinase"/>
</dbReference>
<dbReference type="InterPro" id="IPR005467">
    <property type="entry name" value="His_kinase_dom"/>
</dbReference>
<keyword evidence="13" id="KW-1185">Reference proteome</keyword>
<evidence type="ECO:0000313" key="13">
    <source>
        <dbReference type="Proteomes" id="UP000578112"/>
    </source>
</evidence>
<reference evidence="12 13" key="1">
    <citation type="submission" date="2020-08" db="EMBL/GenBank/DDBJ databases">
        <title>Sequencing the genomes of 1000 actinobacteria strains.</title>
        <authorList>
            <person name="Klenk H.-P."/>
        </authorList>
    </citation>
    <scope>NUCLEOTIDE SEQUENCE [LARGE SCALE GENOMIC DNA]</scope>
    <source>
        <strain evidence="12 13">DSM 43149</strain>
    </source>
</reference>
<proteinExistence type="predicted"/>
<dbReference type="Gene3D" id="3.30.450.20">
    <property type="entry name" value="PAS domain"/>
    <property type="match status" value="1"/>
</dbReference>
<evidence type="ECO:0000256" key="3">
    <source>
        <dbReference type="ARBA" id="ARBA00012438"/>
    </source>
</evidence>
<dbReference type="Pfam" id="PF02518">
    <property type="entry name" value="HATPase_c"/>
    <property type="match status" value="1"/>
</dbReference>
<dbReference type="Gene3D" id="1.10.287.130">
    <property type="match status" value="1"/>
</dbReference>
<keyword evidence="7" id="KW-0418">Kinase</keyword>
<dbReference type="Pfam" id="PF00512">
    <property type="entry name" value="HisKA"/>
    <property type="match status" value="1"/>
</dbReference>
<keyword evidence="6" id="KW-0808">Transferase</keyword>
<comment type="catalytic activity">
    <reaction evidence="1">
        <text>ATP + protein L-histidine = ADP + protein N-phospho-L-histidine.</text>
        <dbReference type="EC" id="2.7.13.3"/>
    </reaction>
</comment>
<feature type="domain" description="PAS" evidence="11">
    <location>
        <begin position="168"/>
        <end position="208"/>
    </location>
</feature>